<reference evidence="1" key="1">
    <citation type="submission" date="2022-08" db="EMBL/GenBank/DDBJ databases">
        <authorList>
            <person name="Gutierrez-Valencia J."/>
        </authorList>
    </citation>
    <scope>NUCLEOTIDE SEQUENCE</scope>
</reference>
<organism evidence="1 2">
    <name type="scientific">Linum tenue</name>
    <dbReference type="NCBI Taxonomy" id="586396"/>
    <lineage>
        <taxon>Eukaryota</taxon>
        <taxon>Viridiplantae</taxon>
        <taxon>Streptophyta</taxon>
        <taxon>Embryophyta</taxon>
        <taxon>Tracheophyta</taxon>
        <taxon>Spermatophyta</taxon>
        <taxon>Magnoliopsida</taxon>
        <taxon>eudicotyledons</taxon>
        <taxon>Gunneridae</taxon>
        <taxon>Pentapetalae</taxon>
        <taxon>rosids</taxon>
        <taxon>fabids</taxon>
        <taxon>Malpighiales</taxon>
        <taxon>Linaceae</taxon>
        <taxon>Linum</taxon>
    </lineage>
</organism>
<comment type="caution">
    <text evidence="1">The sequence shown here is derived from an EMBL/GenBank/DDBJ whole genome shotgun (WGS) entry which is preliminary data.</text>
</comment>
<dbReference type="Proteomes" id="UP001154282">
    <property type="component" value="Unassembled WGS sequence"/>
</dbReference>
<evidence type="ECO:0000313" key="2">
    <source>
        <dbReference type="Proteomes" id="UP001154282"/>
    </source>
</evidence>
<protein>
    <submittedName>
        <fullName evidence="1">Uncharacterized protein</fullName>
    </submittedName>
</protein>
<keyword evidence="2" id="KW-1185">Reference proteome</keyword>
<sequence length="49" mass="5449">MQCINDSFGSDTLGKSSWGSIFYVEASPLLLNRSWRLEHLQMKTSSLGG</sequence>
<dbReference type="AlphaFoldDB" id="A0AAV0GZF9"/>
<dbReference type="EMBL" id="CAMGYJ010000002">
    <property type="protein sequence ID" value="CAI0378400.1"/>
    <property type="molecule type" value="Genomic_DNA"/>
</dbReference>
<feature type="non-terminal residue" evidence="1">
    <location>
        <position position="49"/>
    </location>
</feature>
<proteinExistence type="predicted"/>
<name>A0AAV0GZF9_9ROSI</name>
<gene>
    <name evidence="1" type="ORF">LITE_LOCUS1835</name>
</gene>
<accession>A0AAV0GZF9</accession>
<evidence type="ECO:0000313" key="1">
    <source>
        <dbReference type="EMBL" id="CAI0378400.1"/>
    </source>
</evidence>